<gene>
    <name evidence="2" type="ORF">BU16DRAFT_545417</name>
</gene>
<keyword evidence="3" id="KW-1185">Reference proteome</keyword>
<proteinExistence type="predicted"/>
<feature type="compositionally biased region" description="Polar residues" evidence="1">
    <location>
        <begin position="592"/>
        <end position="604"/>
    </location>
</feature>
<sequence>MADGNQTPPAGFSIPGLSLVFGTQEALKSSATPQTPRASPPLPAASINPTPSTHPSGWTAVNHPAPQASAGVPDSQQSNVPATGILNEELSNQQSDPESASNERATTSDASGVPAVLNDGETPHEEPESDQPASGTLPAELTTAEPETNKLVLSVPVASASAPVNRIQDDTSSGSEAEEPTTTTPSKALKSKSAALFSDYKAAQAAVEELPVPSYTEGCGWGTYPMPPEGESPNAHTGSPPAISTNGQTNPELWEDRRSRFEKNGIDQSDKLPLKLIDMRVDPKTKKPKRQPMYWTWGAPLNYNDNRTIKVINDRRKTNIERICCDAPWTEYERKILALLFEMYPEMSMREAAERWNYHFVNNITGGYVGNANSDDPEETQVVEPDAIRRCPRTLESIRAEYLENQEAYNVGQAPKIKKRPNDNKKGKKRKIESNCSDQDNGDDEDKPKVKRAKRKSTPAPPEHEEEKKEAEPEEEEKEEALAPESAFSPEDRLLMKKHVQTQLVAKAAKSIAESGKISKVARRLNWQQVMRAFNDCKKKNMSAAEVKKYKNVQYKALGAEFDKFEEQYRDPNFDISGDLIMRDAEDEDTPQENTTQTADVSQQDSDAATPASPATSSQGDELLALAGISASDFPSSSSPRRTTPSPPRPTTPIPEAARDYSISFHLAERRILKELNEEDAYAYEHFTKLADALNKRRRQEVPELKQKNRTRAEMEQHWTHFGYYYQQGEVPDESYDGWMPPVEAETEPTAVNAGEVEVNVEQTTSTAVVATATENETAVIAETVQETTTTSTTTATNATAVDPIPTTEGLSPEAIARVNARAVRIAQEAGVVGLLNMYGAQRDTRPVAILQIRAELEAEAAAAAAIQETEPVVEEAAMSSRVIEEYVEDEVDWSDGKVDEGEAEAELPKSWTEKQVDEEEEAEL</sequence>
<dbReference type="Proteomes" id="UP000799750">
    <property type="component" value="Unassembled WGS sequence"/>
</dbReference>
<dbReference type="AlphaFoldDB" id="A0A6A6Q8T2"/>
<feature type="region of interest" description="Disordered" evidence="1">
    <location>
        <begin position="893"/>
        <end position="925"/>
    </location>
</feature>
<dbReference type="EMBL" id="MU004203">
    <property type="protein sequence ID" value="KAF2488414.1"/>
    <property type="molecule type" value="Genomic_DNA"/>
</dbReference>
<accession>A0A6A6Q8T2</accession>
<feature type="compositionally biased region" description="Basic and acidic residues" evidence="1">
    <location>
        <begin position="462"/>
        <end position="471"/>
    </location>
</feature>
<feature type="compositionally biased region" description="Polar residues" evidence="1">
    <location>
        <begin position="26"/>
        <end position="37"/>
    </location>
</feature>
<feature type="region of interest" description="Disordered" evidence="1">
    <location>
        <begin position="25"/>
        <end position="189"/>
    </location>
</feature>
<feature type="compositionally biased region" description="Low complexity" evidence="1">
    <location>
        <begin position="605"/>
        <end position="618"/>
    </location>
</feature>
<feature type="compositionally biased region" description="Polar residues" evidence="1">
    <location>
        <begin position="89"/>
        <end position="110"/>
    </location>
</feature>
<feature type="region of interest" description="Disordered" evidence="1">
    <location>
        <begin position="413"/>
        <end position="490"/>
    </location>
</feature>
<feature type="compositionally biased region" description="Polar residues" evidence="1">
    <location>
        <begin position="234"/>
        <end position="250"/>
    </location>
</feature>
<name>A0A6A6Q8T2_9PEZI</name>
<reference evidence="2" key="1">
    <citation type="journal article" date="2020" name="Stud. Mycol.">
        <title>101 Dothideomycetes genomes: a test case for predicting lifestyles and emergence of pathogens.</title>
        <authorList>
            <person name="Haridas S."/>
            <person name="Albert R."/>
            <person name="Binder M."/>
            <person name="Bloem J."/>
            <person name="Labutti K."/>
            <person name="Salamov A."/>
            <person name="Andreopoulos B."/>
            <person name="Baker S."/>
            <person name="Barry K."/>
            <person name="Bills G."/>
            <person name="Bluhm B."/>
            <person name="Cannon C."/>
            <person name="Castanera R."/>
            <person name="Culley D."/>
            <person name="Daum C."/>
            <person name="Ezra D."/>
            <person name="Gonzalez J."/>
            <person name="Henrissat B."/>
            <person name="Kuo A."/>
            <person name="Liang C."/>
            <person name="Lipzen A."/>
            <person name="Lutzoni F."/>
            <person name="Magnuson J."/>
            <person name="Mondo S."/>
            <person name="Nolan M."/>
            <person name="Ohm R."/>
            <person name="Pangilinan J."/>
            <person name="Park H.-J."/>
            <person name="Ramirez L."/>
            <person name="Alfaro M."/>
            <person name="Sun H."/>
            <person name="Tritt A."/>
            <person name="Yoshinaga Y."/>
            <person name="Zwiers L.-H."/>
            <person name="Turgeon B."/>
            <person name="Goodwin S."/>
            <person name="Spatafora J."/>
            <person name="Crous P."/>
            <person name="Grigoriev I."/>
        </authorList>
    </citation>
    <scope>NUCLEOTIDE SEQUENCE</scope>
    <source>
        <strain evidence="2">CBS 269.34</strain>
    </source>
</reference>
<feature type="region of interest" description="Disordered" evidence="1">
    <location>
        <begin position="223"/>
        <end position="250"/>
    </location>
</feature>
<feature type="region of interest" description="Disordered" evidence="1">
    <location>
        <begin position="587"/>
        <end position="619"/>
    </location>
</feature>
<feature type="compositionally biased region" description="Low complexity" evidence="1">
    <location>
        <begin position="171"/>
        <end position="186"/>
    </location>
</feature>
<dbReference type="OrthoDB" id="3786150at2759"/>
<feature type="compositionally biased region" description="Polar residues" evidence="1">
    <location>
        <begin position="47"/>
        <end position="56"/>
    </location>
</feature>
<feature type="region of interest" description="Disordered" evidence="1">
    <location>
        <begin position="631"/>
        <end position="658"/>
    </location>
</feature>
<feature type="compositionally biased region" description="Low complexity" evidence="1">
    <location>
        <begin position="635"/>
        <end position="644"/>
    </location>
</feature>
<protein>
    <submittedName>
        <fullName evidence="2">Uncharacterized protein</fullName>
    </submittedName>
</protein>
<evidence type="ECO:0000256" key="1">
    <source>
        <dbReference type="SAM" id="MobiDB-lite"/>
    </source>
</evidence>
<evidence type="ECO:0000313" key="2">
    <source>
        <dbReference type="EMBL" id="KAF2488414.1"/>
    </source>
</evidence>
<evidence type="ECO:0000313" key="3">
    <source>
        <dbReference type="Proteomes" id="UP000799750"/>
    </source>
</evidence>
<organism evidence="2 3">
    <name type="scientific">Lophium mytilinum</name>
    <dbReference type="NCBI Taxonomy" id="390894"/>
    <lineage>
        <taxon>Eukaryota</taxon>
        <taxon>Fungi</taxon>
        <taxon>Dikarya</taxon>
        <taxon>Ascomycota</taxon>
        <taxon>Pezizomycotina</taxon>
        <taxon>Dothideomycetes</taxon>
        <taxon>Pleosporomycetidae</taxon>
        <taxon>Mytilinidiales</taxon>
        <taxon>Mytilinidiaceae</taxon>
        <taxon>Lophium</taxon>
    </lineage>
</organism>